<feature type="transmembrane region" description="Helical" evidence="7">
    <location>
        <begin position="391"/>
        <end position="413"/>
    </location>
</feature>
<dbReference type="PANTHER" id="PTHR31376:SF17">
    <property type="entry name" value="PURINE PERMEASE 21-RELATED"/>
    <property type="match status" value="1"/>
</dbReference>
<dbReference type="InterPro" id="IPR037185">
    <property type="entry name" value="EmrE-like"/>
</dbReference>
<feature type="transmembrane region" description="Helical" evidence="7">
    <location>
        <begin position="313"/>
        <end position="338"/>
    </location>
</feature>
<feature type="transmembrane region" description="Helical" evidence="7">
    <location>
        <begin position="248"/>
        <end position="267"/>
    </location>
</feature>
<comment type="caution">
    <text evidence="8">The sequence shown here is derived from an EMBL/GenBank/DDBJ whole genome shotgun (WGS) entry which is preliminary data.</text>
</comment>
<reference evidence="8" key="1">
    <citation type="journal article" date="2022" name="Plant J.">
        <title>Strategies of tolerance reflected in two North American maple genomes.</title>
        <authorList>
            <person name="McEvoy S.L."/>
            <person name="Sezen U.U."/>
            <person name="Trouern-Trend A."/>
            <person name="McMahon S.M."/>
            <person name="Schaberg P.G."/>
            <person name="Yang J."/>
            <person name="Wegrzyn J.L."/>
            <person name="Swenson N.G."/>
        </authorList>
    </citation>
    <scope>NUCLEOTIDE SEQUENCE</scope>
    <source>
        <strain evidence="8">NS2018</strain>
    </source>
</reference>
<comment type="caution">
    <text evidence="7">Lacks conserved residue(s) required for the propagation of feature annotation.</text>
</comment>
<proteinExistence type="inferred from homology"/>
<evidence type="ECO:0000256" key="4">
    <source>
        <dbReference type="ARBA" id="ARBA00022692"/>
    </source>
</evidence>
<organism evidence="8 9">
    <name type="scientific">Acer saccharum</name>
    <name type="common">Sugar maple</name>
    <dbReference type="NCBI Taxonomy" id="4024"/>
    <lineage>
        <taxon>Eukaryota</taxon>
        <taxon>Viridiplantae</taxon>
        <taxon>Streptophyta</taxon>
        <taxon>Embryophyta</taxon>
        <taxon>Tracheophyta</taxon>
        <taxon>Spermatophyta</taxon>
        <taxon>Magnoliopsida</taxon>
        <taxon>eudicotyledons</taxon>
        <taxon>Gunneridae</taxon>
        <taxon>Pentapetalae</taxon>
        <taxon>rosids</taxon>
        <taxon>malvids</taxon>
        <taxon>Sapindales</taxon>
        <taxon>Sapindaceae</taxon>
        <taxon>Hippocastanoideae</taxon>
        <taxon>Acereae</taxon>
        <taxon>Acer</taxon>
    </lineage>
</organism>
<evidence type="ECO:0000256" key="7">
    <source>
        <dbReference type="RuleBase" id="RU368015"/>
    </source>
</evidence>
<feature type="transmembrane region" description="Helical" evidence="7">
    <location>
        <begin position="97"/>
        <end position="115"/>
    </location>
</feature>
<keyword evidence="9" id="KW-1185">Reference proteome</keyword>
<dbReference type="GO" id="GO:0015211">
    <property type="term" value="F:purine nucleoside transmembrane transporter activity"/>
    <property type="evidence" value="ECO:0007669"/>
    <property type="project" value="UniProtKB-UniRule"/>
</dbReference>
<evidence type="ECO:0000256" key="1">
    <source>
        <dbReference type="ARBA" id="ARBA00004141"/>
    </source>
</evidence>
<feature type="transmembrane region" description="Helical" evidence="7">
    <location>
        <begin position="220"/>
        <end position="242"/>
    </location>
</feature>
<feature type="transmembrane region" description="Helical" evidence="7">
    <location>
        <begin position="447"/>
        <end position="465"/>
    </location>
</feature>
<protein>
    <recommendedName>
        <fullName evidence="7">Probable purine permease</fullName>
    </recommendedName>
</protein>
<dbReference type="EMBL" id="JAUESC010000385">
    <property type="protein sequence ID" value="KAK0579943.1"/>
    <property type="molecule type" value="Genomic_DNA"/>
</dbReference>
<feature type="transmembrane region" description="Helical" evidence="7">
    <location>
        <begin position="181"/>
        <end position="200"/>
    </location>
</feature>
<dbReference type="AlphaFoldDB" id="A0AA39VIV3"/>
<accession>A0AA39VIV3</accession>
<evidence type="ECO:0000313" key="9">
    <source>
        <dbReference type="Proteomes" id="UP001168877"/>
    </source>
</evidence>
<dbReference type="GO" id="GO:0005345">
    <property type="term" value="F:purine nucleobase transmembrane transporter activity"/>
    <property type="evidence" value="ECO:0007669"/>
    <property type="project" value="UniProtKB-UniRule"/>
</dbReference>
<feature type="transmembrane region" description="Helical" evidence="7">
    <location>
        <begin position="350"/>
        <end position="371"/>
    </location>
</feature>
<dbReference type="PANTHER" id="PTHR31376">
    <property type="entry name" value="OS09G0467300 PROTEIN-RELATED"/>
    <property type="match status" value="1"/>
</dbReference>
<evidence type="ECO:0000256" key="3">
    <source>
        <dbReference type="ARBA" id="ARBA00022448"/>
    </source>
</evidence>
<gene>
    <name evidence="8" type="ORF">LWI29_033814</name>
</gene>
<feature type="transmembrane region" description="Helical" evidence="7">
    <location>
        <begin position="70"/>
        <end position="91"/>
    </location>
</feature>
<dbReference type="Pfam" id="PF16913">
    <property type="entry name" value="PUNUT"/>
    <property type="match status" value="2"/>
</dbReference>
<keyword evidence="3 7" id="KW-0813">Transport</keyword>
<comment type="similarity">
    <text evidence="2 7">Belongs to the purine permeases (TC 2.A.7.14) family.</text>
</comment>
<sequence length="493" mass="54466">MDLIICQSIVATSATLVGLFASGEWKGLMKEIEEYELGKVSYIMTITWAAITSQVFLIGAIGLIFEVSSLFCNAISVLSLPVVPVLAVIVFHDKMDGVKVISMVLAIWGIVSYIYQQYLVESEEDEEAKQGGVQNEPLVPVHRPENVRRWIRIAIHAFFILSGQSAATLLGALYFKKGGNSKWMATLVQLAGFPVLFPYYCIPQSKKTKTVKIQTKTPTFLVLASVYVFLGLFTAVYCYLYSVGLMYLPVSTFSLICASQLAFNAFFSFFLNSQKFTPFIINSLMLLTISSTLIVFQKQDDSPNPTGVSKGKYAIGFICTVAASAGYGLLLSLLQLAFKKVVKSETFTAVMDMVIYSCLVASCVVFVGLFASKEWKTIPREMEEYELGKVSYVMTLVWIGIAWQVFNIGALGLIFETSSLFSNAISVVGLPIVPILAVVFFHDKMDGLKVISLVLAIWGFLSYVYQHYLDECQSKTNDRRTNVVSSASSTGNQ</sequence>
<keyword evidence="6 7" id="KW-0472">Membrane</keyword>
<name>A0AA39VIV3_ACESA</name>
<comment type="subcellular location">
    <subcellularLocation>
        <location evidence="1 7">Membrane</location>
        <topology evidence="1 7">Multi-pass membrane protein</topology>
    </subcellularLocation>
</comment>
<evidence type="ECO:0000313" key="8">
    <source>
        <dbReference type="EMBL" id="KAK0579943.1"/>
    </source>
</evidence>
<feature type="transmembrane region" description="Helical" evidence="7">
    <location>
        <begin position="153"/>
        <end position="175"/>
    </location>
</feature>
<keyword evidence="4 7" id="KW-0812">Transmembrane</keyword>
<keyword evidence="5 7" id="KW-1133">Transmembrane helix</keyword>
<feature type="transmembrane region" description="Helical" evidence="7">
    <location>
        <begin position="420"/>
        <end position="441"/>
    </location>
</feature>
<evidence type="ECO:0000256" key="6">
    <source>
        <dbReference type="ARBA" id="ARBA00023136"/>
    </source>
</evidence>
<reference evidence="8" key="2">
    <citation type="submission" date="2023-06" db="EMBL/GenBank/DDBJ databases">
        <authorList>
            <person name="Swenson N.G."/>
            <person name="Wegrzyn J.L."/>
            <person name="Mcevoy S.L."/>
        </authorList>
    </citation>
    <scope>NUCLEOTIDE SEQUENCE</scope>
    <source>
        <strain evidence="8">NS2018</strain>
        <tissue evidence="8">Leaf</tissue>
    </source>
</reference>
<dbReference type="SUPFAM" id="SSF103481">
    <property type="entry name" value="Multidrug resistance efflux transporter EmrE"/>
    <property type="match status" value="1"/>
</dbReference>
<evidence type="ECO:0000256" key="5">
    <source>
        <dbReference type="ARBA" id="ARBA00022989"/>
    </source>
</evidence>
<feature type="transmembrane region" description="Helical" evidence="7">
    <location>
        <begin position="45"/>
        <end position="65"/>
    </location>
</feature>
<feature type="transmembrane region" description="Helical" evidence="7">
    <location>
        <begin position="279"/>
        <end position="297"/>
    </location>
</feature>
<evidence type="ECO:0000256" key="2">
    <source>
        <dbReference type="ARBA" id="ARBA00006213"/>
    </source>
</evidence>
<dbReference type="Proteomes" id="UP001168877">
    <property type="component" value="Unassembled WGS sequence"/>
</dbReference>
<dbReference type="InterPro" id="IPR030182">
    <property type="entry name" value="PUP_plant"/>
</dbReference>
<dbReference type="GO" id="GO:0016020">
    <property type="term" value="C:membrane"/>
    <property type="evidence" value="ECO:0007669"/>
    <property type="project" value="UniProtKB-SubCell"/>
</dbReference>